<evidence type="ECO:0000256" key="1">
    <source>
        <dbReference type="SAM" id="MobiDB-lite"/>
    </source>
</evidence>
<evidence type="ECO:0000313" key="2">
    <source>
        <dbReference type="EMBL" id="CAG8510786.1"/>
    </source>
</evidence>
<feature type="region of interest" description="Disordered" evidence="1">
    <location>
        <begin position="153"/>
        <end position="174"/>
    </location>
</feature>
<dbReference type="AlphaFoldDB" id="A0A9N9F5P5"/>
<sequence length="296" mass="33287">MQTPLYQADVTADHNNVITRRPGDKAYIHVIPSTNNLVNACKEETKHLSAFLIFRKIIAPNHSYGDGSALAGLLWGAATRELKTVMKKKELEVKQCLSQRWVFKHYKPGKRRDKPGKRRDKRGKPKTGSHAYNNCIETRLDSANGNETIYSRCQTNNETSEPETSYKTTPDSSTSVAESFNNEFSTNIIKGINVSNEDVGMNSSIDNSVGNIAYNENNNFVYSDFMSVNVTDNNFVYSDFMSVNVTDNNFMGVFTGDMNLYDSVIDSLDGNIVDTFLITCNLNSENEMERVSTNRF</sequence>
<dbReference type="Proteomes" id="UP000789739">
    <property type="component" value="Unassembled WGS sequence"/>
</dbReference>
<proteinExistence type="predicted"/>
<feature type="compositionally biased region" description="Basic residues" evidence="1">
    <location>
        <begin position="107"/>
        <end position="127"/>
    </location>
</feature>
<evidence type="ECO:0000313" key="3">
    <source>
        <dbReference type="Proteomes" id="UP000789739"/>
    </source>
</evidence>
<gene>
    <name evidence="2" type="ORF">PBRASI_LOCUS3100</name>
</gene>
<dbReference type="EMBL" id="CAJVPI010000267">
    <property type="protein sequence ID" value="CAG8510786.1"/>
    <property type="molecule type" value="Genomic_DNA"/>
</dbReference>
<organism evidence="2 3">
    <name type="scientific">Paraglomus brasilianum</name>
    <dbReference type="NCBI Taxonomy" id="144538"/>
    <lineage>
        <taxon>Eukaryota</taxon>
        <taxon>Fungi</taxon>
        <taxon>Fungi incertae sedis</taxon>
        <taxon>Mucoromycota</taxon>
        <taxon>Glomeromycotina</taxon>
        <taxon>Glomeromycetes</taxon>
        <taxon>Paraglomerales</taxon>
        <taxon>Paraglomeraceae</taxon>
        <taxon>Paraglomus</taxon>
    </lineage>
</organism>
<comment type="caution">
    <text evidence="2">The sequence shown here is derived from an EMBL/GenBank/DDBJ whole genome shotgun (WGS) entry which is preliminary data.</text>
</comment>
<feature type="region of interest" description="Disordered" evidence="1">
    <location>
        <begin position="107"/>
        <end position="132"/>
    </location>
</feature>
<accession>A0A9N9F5P5</accession>
<reference evidence="2" key="1">
    <citation type="submission" date="2021-06" db="EMBL/GenBank/DDBJ databases">
        <authorList>
            <person name="Kallberg Y."/>
            <person name="Tangrot J."/>
            <person name="Rosling A."/>
        </authorList>
    </citation>
    <scope>NUCLEOTIDE SEQUENCE</scope>
    <source>
        <strain evidence="2">BR232B</strain>
    </source>
</reference>
<protein>
    <submittedName>
        <fullName evidence="2">11503_t:CDS:1</fullName>
    </submittedName>
</protein>
<keyword evidence="3" id="KW-1185">Reference proteome</keyword>
<name>A0A9N9F5P5_9GLOM</name>